<dbReference type="Proteomes" id="UP000238288">
    <property type="component" value="Chromosome PCAR9a"/>
</dbReference>
<dbReference type="PROSITE" id="PS52016">
    <property type="entry name" value="TONB_DEPENDENT_REC_3"/>
    <property type="match status" value="1"/>
</dbReference>
<keyword evidence="5 11" id="KW-0812">Transmembrane</keyword>
<dbReference type="Proteomes" id="UP000615003">
    <property type="component" value="Unassembled WGS sequence"/>
</dbReference>
<protein>
    <submittedName>
        <fullName evidence="17">Pesticin receptor</fullName>
    </submittedName>
</protein>
<evidence type="ECO:0000313" key="17">
    <source>
        <dbReference type="EMBL" id="SOU39807.1"/>
    </source>
</evidence>
<dbReference type="GO" id="GO:0006826">
    <property type="term" value="P:iron ion transport"/>
    <property type="evidence" value="ECO:0007669"/>
    <property type="project" value="UniProtKB-KW"/>
</dbReference>
<dbReference type="InterPro" id="IPR012910">
    <property type="entry name" value="Plug_dom"/>
</dbReference>
<evidence type="ECO:0000256" key="2">
    <source>
        <dbReference type="ARBA" id="ARBA00022448"/>
    </source>
</evidence>
<reference evidence="17 18" key="2">
    <citation type="submission" date="2017-11" db="EMBL/GenBank/DDBJ databases">
        <authorList>
            <person name="Han C.G."/>
        </authorList>
    </citation>
    <scope>NUCLEOTIDE SEQUENCE [LARGE SCALE GENOMIC DNA]</scope>
    <source>
        <strain evidence="18">ATCC 43555</strain>
        <strain evidence="17">ATCC43555</strain>
    </source>
</reference>
<evidence type="ECO:0000259" key="15">
    <source>
        <dbReference type="Pfam" id="PF07715"/>
    </source>
</evidence>
<name>A0A2K4X661_PSEVC</name>
<dbReference type="EMBL" id="LT965928">
    <property type="protein sequence ID" value="SOU39807.1"/>
    <property type="molecule type" value="Genomic_DNA"/>
</dbReference>
<evidence type="ECO:0000256" key="11">
    <source>
        <dbReference type="PROSITE-ProRule" id="PRU01360"/>
    </source>
</evidence>
<evidence type="ECO:0000256" key="8">
    <source>
        <dbReference type="ARBA" id="ARBA00023077"/>
    </source>
</evidence>
<dbReference type="PANTHER" id="PTHR32552">
    <property type="entry name" value="FERRICHROME IRON RECEPTOR-RELATED"/>
    <property type="match status" value="1"/>
</dbReference>
<dbReference type="EMBL" id="AQGW01000018">
    <property type="protein sequence ID" value="MBE0382006.1"/>
    <property type="molecule type" value="Genomic_DNA"/>
</dbReference>
<dbReference type="InterPro" id="IPR039426">
    <property type="entry name" value="TonB-dep_rcpt-like"/>
</dbReference>
<evidence type="ECO:0000256" key="10">
    <source>
        <dbReference type="ARBA" id="ARBA00023237"/>
    </source>
</evidence>
<dbReference type="RefSeq" id="WP_173827032.1">
    <property type="nucleotide sequence ID" value="NZ_AQGW01000018.1"/>
</dbReference>
<keyword evidence="2 11" id="KW-0813">Transport</keyword>
<organism evidence="17 18">
    <name type="scientific">Pseudoalteromonas carrageenovora IAM 12662</name>
    <dbReference type="NCBI Taxonomy" id="1314868"/>
    <lineage>
        <taxon>Bacteria</taxon>
        <taxon>Pseudomonadati</taxon>
        <taxon>Pseudomonadota</taxon>
        <taxon>Gammaproteobacteria</taxon>
        <taxon>Alteromonadales</taxon>
        <taxon>Pseudoalteromonadaceae</taxon>
        <taxon>Pseudoalteromonas</taxon>
    </lineage>
</organism>
<dbReference type="SUPFAM" id="SSF56935">
    <property type="entry name" value="Porins"/>
    <property type="match status" value="1"/>
</dbReference>
<evidence type="ECO:0000313" key="19">
    <source>
        <dbReference type="Proteomes" id="UP000615003"/>
    </source>
</evidence>
<accession>A0A2K4X661</accession>
<comment type="similarity">
    <text evidence="11 12">Belongs to the TonB-dependent receptor family.</text>
</comment>
<keyword evidence="9 11" id="KW-0472">Membrane</keyword>
<feature type="domain" description="TonB-dependent receptor-like beta-barrel" evidence="14">
    <location>
        <begin position="251"/>
        <end position="663"/>
    </location>
</feature>
<evidence type="ECO:0000256" key="13">
    <source>
        <dbReference type="SAM" id="SignalP"/>
    </source>
</evidence>
<keyword evidence="4" id="KW-0410">Iron transport</keyword>
<keyword evidence="13" id="KW-0732">Signal</keyword>
<evidence type="ECO:0000313" key="16">
    <source>
        <dbReference type="EMBL" id="MBE0382006.1"/>
    </source>
</evidence>
<proteinExistence type="inferred from homology"/>
<reference evidence="16 19" key="1">
    <citation type="submission" date="2015-06" db="EMBL/GenBank/DDBJ databases">
        <title>Genome sequence of Pseudoalteromonas carrageenovora.</title>
        <authorList>
            <person name="Xie B.-B."/>
            <person name="Rong J.-C."/>
            <person name="Qin Q.-L."/>
            <person name="Zhang Y.-Z."/>
        </authorList>
    </citation>
    <scope>NUCLEOTIDE SEQUENCE [LARGE SCALE GENOMIC DNA]</scope>
    <source>
        <strain evidence="16 19">IAM 12662</strain>
    </source>
</reference>
<keyword evidence="19" id="KW-1185">Reference proteome</keyword>
<evidence type="ECO:0000256" key="6">
    <source>
        <dbReference type="ARBA" id="ARBA00023004"/>
    </source>
</evidence>
<evidence type="ECO:0000256" key="5">
    <source>
        <dbReference type="ARBA" id="ARBA00022692"/>
    </source>
</evidence>
<comment type="subcellular location">
    <subcellularLocation>
        <location evidence="1 11">Cell outer membrane</location>
        <topology evidence="1 11">Multi-pass membrane protein</topology>
    </subcellularLocation>
</comment>
<feature type="domain" description="TonB-dependent receptor plug" evidence="15">
    <location>
        <begin position="50"/>
        <end position="155"/>
    </location>
</feature>
<keyword evidence="17" id="KW-0675">Receptor</keyword>
<evidence type="ECO:0000256" key="12">
    <source>
        <dbReference type="RuleBase" id="RU003357"/>
    </source>
</evidence>
<keyword evidence="6" id="KW-0408">Iron</keyword>
<sequence>MELSNPMNLRLSLITAALLPLISAPLVAHADDSDLERIVVTGDFQRESIQTLSASASLFSESEINQRGASYLDEMLGSTANVNFTSGASRGRYIQIRGVGLRSQFVDPINPSVGLVIDGINYSGLGGSSLLFDIDQVEIYRGPQGTRFGADGMAGMIQMESAQATADPSLKLQVGMGTYNSREAGLAASTGLTDDTSARVSYFRRKSDGYVDNLYLNDETQQQDEQVARFKLNSQLTEHLNTELNLHYIDINNGYDAFTLDNSRNSVADEPGQDNQQSYAIGSNNTYTGFDAFDVNLNLSAIDTELLYSFDEDWVCNDPSEPQLCAAGLHPWGYSSTDIYTRDRDDQSVNLQFNSKTGNWVAGVYYQNRDVDLEREYTWLASPFASTYETSNVAVYGQLATPIGPKTTLITGLRVEQYQGDYTDSNGFIEDTDDVMVGGKVALEYQVIDRTMIYASITRGYKAGGINSEALAKAKDEGLNLSADFFQQHTSFDPEYLWSGEFGVKGSSLDDKFTLRLAAFYMHRDNIQLKAWQVENQQFTGYVDNASSGSNYGLEIEGSYQLTEDLFLTGSAGYLNTEIDDFVTQSGLNQDGREQAQSPKYQYAFSARYNFTNELYGMIGVEGKDDYYFSDSHNSQAPSSNLVNLSFGYEADMWAVRAWARNVFDETVPTRGFEFGNDPLDGYATHTYVQLGEPRVAGVTFTLEL</sequence>
<feature type="signal peptide" evidence="13">
    <location>
        <begin position="1"/>
        <end position="30"/>
    </location>
</feature>
<gene>
    <name evidence="17" type="primary">fyuA</name>
    <name evidence="17" type="ORF">PCAR9_A20227</name>
    <name evidence="16" type="ORF">PCARR_a0266</name>
</gene>
<dbReference type="InterPro" id="IPR000531">
    <property type="entry name" value="Beta-barrel_TonB"/>
</dbReference>
<evidence type="ECO:0000313" key="18">
    <source>
        <dbReference type="Proteomes" id="UP000238288"/>
    </source>
</evidence>
<dbReference type="PANTHER" id="PTHR32552:SF81">
    <property type="entry name" value="TONB-DEPENDENT OUTER MEMBRANE RECEPTOR"/>
    <property type="match status" value="1"/>
</dbReference>
<evidence type="ECO:0000256" key="7">
    <source>
        <dbReference type="ARBA" id="ARBA00023065"/>
    </source>
</evidence>
<evidence type="ECO:0000259" key="14">
    <source>
        <dbReference type="Pfam" id="PF00593"/>
    </source>
</evidence>
<dbReference type="Gene3D" id="2.40.170.20">
    <property type="entry name" value="TonB-dependent receptor, beta-barrel domain"/>
    <property type="match status" value="1"/>
</dbReference>
<keyword evidence="3 11" id="KW-1134">Transmembrane beta strand</keyword>
<keyword evidence="7" id="KW-0406">Ion transport</keyword>
<dbReference type="Pfam" id="PF00593">
    <property type="entry name" value="TonB_dep_Rec_b-barrel"/>
    <property type="match status" value="1"/>
</dbReference>
<keyword evidence="10 11" id="KW-0998">Cell outer membrane</keyword>
<evidence type="ECO:0000256" key="4">
    <source>
        <dbReference type="ARBA" id="ARBA00022496"/>
    </source>
</evidence>
<keyword evidence="8 12" id="KW-0798">TonB box</keyword>
<evidence type="ECO:0000256" key="9">
    <source>
        <dbReference type="ARBA" id="ARBA00023136"/>
    </source>
</evidence>
<evidence type="ECO:0000256" key="1">
    <source>
        <dbReference type="ARBA" id="ARBA00004571"/>
    </source>
</evidence>
<evidence type="ECO:0000256" key="3">
    <source>
        <dbReference type="ARBA" id="ARBA00022452"/>
    </source>
</evidence>
<dbReference type="AlphaFoldDB" id="A0A2K4X661"/>
<feature type="chain" id="PRO_5014343327" evidence="13">
    <location>
        <begin position="31"/>
        <end position="705"/>
    </location>
</feature>
<dbReference type="Pfam" id="PF07715">
    <property type="entry name" value="Plug"/>
    <property type="match status" value="1"/>
</dbReference>
<dbReference type="InterPro" id="IPR036942">
    <property type="entry name" value="Beta-barrel_TonB_sf"/>
</dbReference>
<dbReference type="GO" id="GO:0009279">
    <property type="term" value="C:cell outer membrane"/>
    <property type="evidence" value="ECO:0007669"/>
    <property type="project" value="UniProtKB-SubCell"/>
</dbReference>